<dbReference type="EMBL" id="SNRW01002165">
    <property type="protein sequence ID" value="KAA6393686.1"/>
    <property type="molecule type" value="Genomic_DNA"/>
</dbReference>
<dbReference type="InterPro" id="IPR036397">
    <property type="entry name" value="RNaseH_sf"/>
</dbReference>
<evidence type="ECO:0000259" key="1">
    <source>
        <dbReference type="Pfam" id="PF03184"/>
    </source>
</evidence>
<dbReference type="OrthoDB" id="2195483at2759"/>
<dbReference type="Proteomes" id="UP000324800">
    <property type="component" value="Unassembled WGS sequence"/>
</dbReference>
<accession>A0A5J4WG31</accession>
<dbReference type="Pfam" id="PF03184">
    <property type="entry name" value="DDE_1"/>
    <property type="match status" value="1"/>
</dbReference>
<sequence length="168" mass="18991">MSISAIHDQLSYKVQRDGQLLIAISCITHCGDIFPPLFVTKRVIPDADIQAIGQRSHENIEMVHGAKGYLNTSIINVWATDSFVPFVESLRPQKLGTQDEAILLHNNLATHKNEEIMQILAQSHFRLIYIPPHSSNALQVEDLLTFALLKQELKKSNNTQIHVQIQDF</sequence>
<dbReference type="Gene3D" id="3.30.420.10">
    <property type="entry name" value="Ribonuclease H-like superfamily/Ribonuclease H"/>
    <property type="match status" value="1"/>
</dbReference>
<dbReference type="GO" id="GO:0003676">
    <property type="term" value="F:nucleic acid binding"/>
    <property type="evidence" value="ECO:0007669"/>
    <property type="project" value="InterPro"/>
</dbReference>
<reference evidence="2 3" key="1">
    <citation type="submission" date="2019-03" db="EMBL/GenBank/DDBJ databases">
        <title>Single cell metagenomics reveals metabolic interactions within the superorganism composed of flagellate Streblomastix strix and complex community of Bacteroidetes bacteria on its surface.</title>
        <authorList>
            <person name="Treitli S.C."/>
            <person name="Kolisko M."/>
            <person name="Husnik F."/>
            <person name="Keeling P."/>
            <person name="Hampl V."/>
        </authorList>
    </citation>
    <scope>NUCLEOTIDE SEQUENCE [LARGE SCALE GENOMIC DNA]</scope>
    <source>
        <strain evidence="2">ST1C</strain>
    </source>
</reference>
<gene>
    <name evidence="2" type="ORF">EZS28_010788</name>
</gene>
<organism evidence="2 3">
    <name type="scientific">Streblomastix strix</name>
    <dbReference type="NCBI Taxonomy" id="222440"/>
    <lineage>
        <taxon>Eukaryota</taxon>
        <taxon>Metamonada</taxon>
        <taxon>Preaxostyla</taxon>
        <taxon>Oxymonadida</taxon>
        <taxon>Streblomastigidae</taxon>
        <taxon>Streblomastix</taxon>
    </lineage>
</organism>
<protein>
    <recommendedName>
        <fullName evidence="1">DDE-1 domain-containing protein</fullName>
    </recommendedName>
</protein>
<evidence type="ECO:0000313" key="2">
    <source>
        <dbReference type="EMBL" id="KAA6393686.1"/>
    </source>
</evidence>
<comment type="caution">
    <text evidence="2">The sequence shown here is derived from an EMBL/GenBank/DDBJ whole genome shotgun (WGS) entry which is preliminary data.</text>
</comment>
<feature type="domain" description="DDE-1" evidence="1">
    <location>
        <begin position="22"/>
        <end position="161"/>
    </location>
</feature>
<dbReference type="AlphaFoldDB" id="A0A5J4WG31"/>
<dbReference type="InterPro" id="IPR004875">
    <property type="entry name" value="DDE_SF_endonuclease_dom"/>
</dbReference>
<name>A0A5J4WG31_9EUKA</name>
<proteinExistence type="predicted"/>
<evidence type="ECO:0000313" key="3">
    <source>
        <dbReference type="Proteomes" id="UP000324800"/>
    </source>
</evidence>